<accession>A0A182Q696</accession>
<evidence type="ECO:0000259" key="13">
    <source>
        <dbReference type="PROSITE" id="PS51910"/>
    </source>
</evidence>
<keyword evidence="8" id="KW-1015">Disulfide bond</keyword>
<reference evidence="14" key="2">
    <citation type="submission" date="2020-05" db="UniProtKB">
        <authorList>
            <consortium name="EnsemblMetazoa"/>
        </authorList>
    </citation>
    <scope>IDENTIFICATION</scope>
    <source>
        <strain evidence="14">FAR1</strain>
    </source>
</reference>
<dbReference type="PANTHER" id="PTHR11177:SF144">
    <property type="entry name" value="CHITINASE 5"/>
    <property type="match status" value="1"/>
</dbReference>
<dbReference type="InterPro" id="IPR050314">
    <property type="entry name" value="Glycosyl_Hydrlase_18"/>
</dbReference>
<evidence type="ECO:0000256" key="11">
    <source>
        <dbReference type="ARBA" id="ARBA00023326"/>
    </source>
</evidence>
<keyword evidence="15" id="KW-1185">Reference proteome</keyword>
<feature type="domain" description="GH18" evidence="13">
    <location>
        <begin position="31"/>
        <end position="401"/>
    </location>
</feature>
<dbReference type="FunFam" id="3.20.20.80:FF:000144">
    <property type="entry name" value="Chitinase"/>
    <property type="match status" value="1"/>
</dbReference>
<dbReference type="InterPro" id="IPR001223">
    <property type="entry name" value="Glyco_hydro18_cat"/>
</dbReference>
<dbReference type="InterPro" id="IPR011583">
    <property type="entry name" value="Chitinase_II/V-like_cat"/>
</dbReference>
<keyword evidence="5 12" id="KW-0732">Signal</keyword>
<keyword evidence="9" id="KW-0119">Carbohydrate metabolism</keyword>
<dbReference type="Gene3D" id="3.20.20.80">
    <property type="entry name" value="Glycosidases"/>
    <property type="match status" value="1"/>
</dbReference>
<organism evidence="14 15">
    <name type="scientific">Anopheles farauti</name>
    <dbReference type="NCBI Taxonomy" id="69004"/>
    <lineage>
        <taxon>Eukaryota</taxon>
        <taxon>Metazoa</taxon>
        <taxon>Ecdysozoa</taxon>
        <taxon>Arthropoda</taxon>
        <taxon>Hexapoda</taxon>
        <taxon>Insecta</taxon>
        <taxon>Pterygota</taxon>
        <taxon>Neoptera</taxon>
        <taxon>Endopterygota</taxon>
        <taxon>Diptera</taxon>
        <taxon>Nematocera</taxon>
        <taxon>Culicoidea</taxon>
        <taxon>Culicidae</taxon>
        <taxon>Anophelinae</taxon>
        <taxon>Anopheles</taxon>
    </lineage>
</organism>
<proteinExistence type="inferred from homology"/>
<dbReference type="InterPro" id="IPR017853">
    <property type="entry name" value="GH"/>
</dbReference>
<comment type="catalytic activity">
    <reaction evidence="1">
        <text>Random endo-hydrolysis of N-acetyl-beta-D-glucosaminide (1-&gt;4)-beta-linkages in chitin and chitodextrins.</text>
        <dbReference type="EC" id="3.2.1.14"/>
    </reaction>
</comment>
<keyword evidence="7" id="KW-0146">Chitin degradation</keyword>
<keyword evidence="6" id="KW-0378">Hydrolase</keyword>
<evidence type="ECO:0000256" key="6">
    <source>
        <dbReference type="ARBA" id="ARBA00022801"/>
    </source>
</evidence>
<feature type="chain" id="PRO_5008132292" description="chitinase" evidence="12">
    <location>
        <begin position="26"/>
        <end position="423"/>
    </location>
</feature>
<evidence type="ECO:0000256" key="1">
    <source>
        <dbReference type="ARBA" id="ARBA00000822"/>
    </source>
</evidence>
<dbReference type="EMBL" id="AXCN02000212">
    <property type="status" value="NOT_ANNOTATED_CDS"/>
    <property type="molecule type" value="Genomic_DNA"/>
</dbReference>
<evidence type="ECO:0000256" key="4">
    <source>
        <dbReference type="ARBA" id="ARBA00022669"/>
    </source>
</evidence>
<dbReference type="FunFam" id="3.10.50.10:FF:000004">
    <property type="entry name" value="Chitinase 5"/>
    <property type="match status" value="1"/>
</dbReference>
<evidence type="ECO:0000313" key="15">
    <source>
        <dbReference type="Proteomes" id="UP000075886"/>
    </source>
</evidence>
<keyword evidence="10" id="KW-0326">Glycosidase</keyword>
<dbReference type="GO" id="GO:0006032">
    <property type="term" value="P:chitin catabolic process"/>
    <property type="evidence" value="ECO:0007669"/>
    <property type="project" value="UniProtKB-KW"/>
</dbReference>
<dbReference type="InterPro" id="IPR029070">
    <property type="entry name" value="Chitinase_insertion_sf"/>
</dbReference>
<evidence type="ECO:0000256" key="8">
    <source>
        <dbReference type="ARBA" id="ARBA00023157"/>
    </source>
</evidence>
<dbReference type="Pfam" id="PF00704">
    <property type="entry name" value="Glyco_hydro_18"/>
    <property type="match status" value="1"/>
</dbReference>
<dbReference type="STRING" id="69004.A0A182Q696"/>
<dbReference type="SUPFAM" id="SSF54556">
    <property type="entry name" value="Chitinase insertion domain"/>
    <property type="match status" value="1"/>
</dbReference>
<evidence type="ECO:0000256" key="7">
    <source>
        <dbReference type="ARBA" id="ARBA00023024"/>
    </source>
</evidence>
<keyword evidence="4" id="KW-0147">Chitin-binding</keyword>
<dbReference type="SMART" id="SM00636">
    <property type="entry name" value="Glyco_18"/>
    <property type="match status" value="1"/>
</dbReference>
<dbReference type="GO" id="GO:0005576">
    <property type="term" value="C:extracellular region"/>
    <property type="evidence" value="ECO:0007669"/>
    <property type="project" value="TreeGrafter"/>
</dbReference>
<protein>
    <recommendedName>
        <fullName evidence="3">chitinase</fullName>
        <ecNumber evidence="3">3.2.1.14</ecNumber>
    </recommendedName>
</protein>
<dbReference type="GO" id="GO:0000272">
    <property type="term" value="P:polysaccharide catabolic process"/>
    <property type="evidence" value="ECO:0007669"/>
    <property type="project" value="UniProtKB-KW"/>
</dbReference>
<dbReference type="Gene3D" id="3.10.50.10">
    <property type="match status" value="1"/>
</dbReference>
<evidence type="ECO:0000256" key="10">
    <source>
        <dbReference type="ARBA" id="ARBA00023295"/>
    </source>
</evidence>
<evidence type="ECO:0000256" key="5">
    <source>
        <dbReference type="ARBA" id="ARBA00022729"/>
    </source>
</evidence>
<dbReference type="EC" id="3.2.1.14" evidence="3"/>
<evidence type="ECO:0000256" key="2">
    <source>
        <dbReference type="ARBA" id="ARBA00009121"/>
    </source>
</evidence>
<dbReference type="GO" id="GO:0008843">
    <property type="term" value="F:endochitinase activity"/>
    <property type="evidence" value="ECO:0007669"/>
    <property type="project" value="UniProtKB-EC"/>
</dbReference>
<comment type="similarity">
    <text evidence="2">Belongs to the glycosyl hydrolase 18 family. Chitinase class II subfamily.</text>
</comment>
<dbReference type="SUPFAM" id="SSF51445">
    <property type="entry name" value="(Trans)glycosidases"/>
    <property type="match status" value="1"/>
</dbReference>
<evidence type="ECO:0000256" key="12">
    <source>
        <dbReference type="SAM" id="SignalP"/>
    </source>
</evidence>
<name>A0A182Q696_9DIPT</name>
<dbReference type="EnsemblMetazoa" id="AFAF003888-RA">
    <property type="protein sequence ID" value="AFAF003888-PA"/>
    <property type="gene ID" value="AFAF003888"/>
</dbReference>
<sequence>MGPSSVVVLVTSLLHLLLLCHPSQAEENEESRLVCYFTNWSPDRDGEYAFNVNDIPVDLCTHVTYTFAGVDEHTFELRPTNRKYDILREGYERFAALKRANPSLKLSLAVGGWSHGAEPFAKMAATLTGRETFIASVIEFLRRYELDGVEIVWLWPGSPDRGGTASDKDNLYLLIAELKSGFRAAGYDDWEVVVQVPIDPYRLELGYHQSQLCRVADYVYLTGYDLRGSWNGFTDVHSAMNNRPFDTGALKDLNVKGGVQNWIRRGCPAGKIVLGVPLFGRTYTLENSAENGLAAPATGPGNAGPYTAEPGYRAYFEICTEMKQSSWTVDWDERGLCPYAFLDNQWVGYENKMSLAEKANYAKYQRLGGMYAFSLDLDDYRGKCGAPYPLLTALRQAYKPKRPCGPDDESQFALFREPCDLQK</sequence>
<dbReference type="VEuPathDB" id="VectorBase:AFAF003888"/>
<feature type="signal peptide" evidence="12">
    <location>
        <begin position="1"/>
        <end position="25"/>
    </location>
</feature>
<evidence type="ECO:0000256" key="3">
    <source>
        <dbReference type="ARBA" id="ARBA00012729"/>
    </source>
</evidence>
<reference evidence="15" key="1">
    <citation type="submission" date="2014-01" db="EMBL/GenBank/DDBJ databases">
        <title>The Genome Sequence of Anopheles farauti FAR1 (V2).</title>
        <authorList>
            <consortium name="The Broad Institute Genomics Platform"/>
            <person name="Neafsey D.E."/>
            <person name="Besansky N."/>
            <person name="Howell P."/>
            <person name="Walton C."/>
            <person name="Young S.K."/>
            <person name="Zeng Q."/>
            <person name="Gargeya S."/>
            <person name="Fitzgerald M."/>
            <person name="Haas B."/>
            <person name="Abouelleil A."/>
            <person name="Allen A.W."/>
            <person name="Alvarado L."/>
            <person name="Arachchi H.M."/>
            <person name="Berlin A.M."/>
            <person name="Chapman S.B."/>
            <person name="Gainer-Dewar J."/>
            <person name="Goldberg J."/>
            <person name="Griggs A."/>
            <person name="Gujja S."/>
            <person name="Hansen M."/>
            <person name="Howarth C."/>
            <person name="Imamovic A."/>
            <person name="Ireland A."/>
            <person name="Larimer J."/>
            <person name="McCowan C."/>
            <person name="Murphy C."/>
            <person name="Pearson M."/>
            <person name="Poon T.W."/>
            <person name="Priest M."/>
            <person name="Roberts A."/>
            <person name="Saif S."/>
            <person name="Shea T."/>
            <person name="Sisk P."/>
            <person name="Sykes S."/>
            <person name="Wortman J."/>
            <person name="Nusbaum C."/>
            <person name="Birren B."/>
        </authorList>
    </citation>
    <scope>NUCLEOTIDE SEQUENCE [LARGE SCALE GENOMIC DNA]</scope>
    <source>
        <strain evidence="15">FAR1</strain>
    </source>
</reference>
<evidence type="ECO:0000256" key="9">
    <source>
        <dbReference type="ARBA" id="ARBA00023277"/>
    </source>
</evidence>
<evidence type="ECO:0000313" key="14">
    <source>
        <dbReference type="EnsemblMetazoa" id="AFAF003888-PA"/>
    </source>
</evidence>
<dbReference type="PROSITE" id="PS51910">
    <property type="entry name" value="GH18_2"/>
    <property type="match status" value="1"/>
</dbReference>
<dbReference type="AlphaFoldDB" id="A0A182Q696"/>
<dbReference type="Proteomes" id="UP000075886">
    <property type="component" value="Unassembled WGS sequence"/>
</dbReference>
<keyword evidence="11" id="KW-0624">Polysaccharide degradation</keyword>
<dbReference type="GO" id="GO:0008061">
    <property type="term" value="F:chitin binding"/>
    <property type="evidence" value="ECO:0007669"/>
    <property type="project" value="UniProtKB-KW"/>
</dbReference>
<dbReference type="PANTHER" id="PTHR11177">
    <property type="entry name" value="CHITINASE"/>
    <property type="match status" value="1"/>
</dbReference>